<sequence>MDKIGNLKREKKVFRSRVIFSVVIMLSMTLILTLRLFNLQITKHDFYVEEALGNQMQNLPITPIRGDILDRNGKVLATNEFGYRLTITPEKVTNLNDTLVELEINDYIDAIDIEKFNKNLNRFKKFHNIPIKFNLPESEASSFLVNNQMPGVEIEPYFHRVYPYGASSSHLIGYVAAMSKEDKSKYDKKNYAGTSFVGKIGIERQYENLLHGRSGIKQIERNVAGRVVDSKVIDPSIPGQDIYLNIDIDLQIKAESLLGDTRGVIALIDVTDGSVISLVSTPSFDPNWFVDGISVKQYDELKNNEDLPLFDRSTKGLYPPGSTIKPMVALAGLEQKNITIKHTTFCPGFYKLSNYSRKFNDWKRTGHGSVDTIEAIAQSCDVFFYDLAYKMGIDQIHESLSLFQFGKKTGIDIPGELGGILPSREWKKINKDEPWYRGETLITGIGQGFMTASPMQLALATGAIANKGQLYTPRVLMHTQSKNGESYLESQVQSKQIPIKDISNWDLIEKAMRQTVYGKLGTAKRLNNKLSYTLAGKTGTAQVFGLDPEEKYIADNIDEKLRDHALFTGYAPIENPKVAIAIIVENAGSGSSKAAPLARALLDEYFIRNPVDSEKL</sequence>
<dbReference type="GO" id="GO:0008658">
    <property type="term" value="F:penicillin binding"/>
    <property type="evidence" value="ECO:0007669"/>
    <property type="project" value="UniProtKB-UniRule"/>
</dbReference>
<dbReference type="Pfam" id="PF00905">
    <property type="entry name" value="Transpeptidase"/>
    <property type="match status" value="1"/>
</dbReference>
<comment type="function">
    <text evidence="14">Catalyzes cross-linking of the peptidoglycan cell wall.</text>
</comment>
<dbReference type="GO" id="GO:0071555">
    <property type="term" value="P:cell wall organization"/>
    <property type="evidence" value="ECO:0007669"/>
    <property type="project" value="UniProtKB-KW"/>
</dbReference>
<keyword evidence="9 14" id="KW-0133">Cell shape</keyword>
<comment type="pathway">
    <text evidence="14">Cell wall biogenesis; peptidoglycan biosynthesis.</text>
</comment>
<dbReference type="RefSeq" id="WP_053819751.1">
    <property type="nucleotide sequence ID" value="NZ_CP006911.1"/>
</dbReference>
<keyword evidence="6 14" id="KW-0645">Protease</keyword>
<protein>
    <recommendedName>
        <fullName evidence="14">Peptidoglycan D,D-transpeptidase MrdA</fullName>
        <ecNumber evidence="14">3.4.16.4</ecNumber>
    </recommendedName>
    <alternativeName>
        <fullName evidence="14">Penicillin-binding protein 2</fullName>
        <shortName evidence="14">PBP-2</shortName>
    </alternativeName>
</protein>
<dbReference type="OrthoDB" id="9766847at2"/>
<evidence type="ECO:0000256" key="2">
    <source>
        <dbReference type="ARBA" id="ARBA00004236"/>
    </source>
</evidence>
<evidence type="ECO:0000313" key="17">
    <source>
        <dbReference type="EMBL" id="ALE01538.1"/>
    </source>
</evidence>
<evidence type="ECO:0000256" key="10">
    <source>
        <dbReference type="ARBA" id="ARBA00022984"/>
    </source>
</evidence>
<keyword evidence="12 14" id="KW-0472">Membrane</keyword>
<keyword evidence="4 14" id="KW-0997">Cell inner membrane</keyword>
<evidence type="ECO:0000256" key="4">
    <source>
        <dbReference type="ARBA" id="ARBA00022519"/>
    </source>
</evidence>
<evidence type="ECO:0000256" key="6">
    <source>
        <dbReference type="ARBA" id="ARBA00022670"/>
    </source>
</evidence>
<dbReference type="Proteomes" id="UP000068905">
    <property type="component" value="Chromosome"/>
</dbReference>
<dbReference type="Gene3D" id="3.90.1310.10">
    <property type="entry name" value="Penicillin-binding protein 2a (Domain 2)"/>
    <property type="match status" value="1"/>
</dbReference>
<keyword evidence="11 14" id="KW-1133">Transmembrane helix</keyword>
<evidence type="ECO:0000256" key="12">
    <source>
        <dbReference type="ARBA" id="ARBA00023136"/>
    </source>
</evidence>
<dbReference type="STRING" id="1125411.W908_02310"/>
<keyword evidence="5 14" id="KW-0121">Carboxypeptidase</keyword>
<keyword evidence="8 14" id="KW-0378">Hydrolase</keyword>
<dbReference type="NCBIfam" id="TIGR03423">
    <property type="entry name" value="pbp2_mrdA"/>
    <property type="match status" value="1"/>
</dbReference>
<dbReference type="InterPro" id="IPR012338">
    <property type="entry name" value="Beta-lactam/transpept-like"/>
</dbReference>
<dbReference type="GO" id="GO:0005886">
    <property type="term" value="C:plasma membrane"/>
    <property type="evidence" value="ECO:0007669"/>
    <property type="project" value="UniProtKB-SubCell"/>
</dbReference>
<dbReference type="InterPro" id="IPR005311">
    <property type="entry name" value="PBP_dimer"/>
</dbReference>
<dbReference type="Gene3D" id="3.30.1390.30">
    <property type="entry name" value="Penicillin-binding protein 2a, domain 3"/>
    <property type="match status" value="1"/>
</dbReference>
<keyword evidence="3 14" id="KW-1003">Cell membrane</keyword>
<comment type="caution">
    <text evidence="14">Lacks conserved residue(s) required for the propagation of feature annotation.</text>
</comment>
<keyword evidence="18" id="KW-1185">Reference proteome</keyword>
<evidence type="ECO:0000256" key="11">
    <source>
        <dbReference type="ARBA" id="ARBA00022989"/>
    </source>
</evidence>
<accession>A0A0M4L4S7</accession>
<dbReference type="GO" id="GO:0071972">
    <property type="term" value="F:peptidoglycan L,D-transpeptidase activity"/>
    <property type="evidence" value="ECO:0007669"/>
    <property type="project" value="TreeGrafter"/>
</dbReference>
<dbReference type="KEGG" id="tsn:W908_02310"/>
<evidence type="ECO:0000259" key="16">
    <source>
        <dbReference type="Pfam" id="PF03717"/>
    </source>
</evidence>
<dbReference type="EC" id="3.4.16.4" evidence="14"/>
<dbReference type="InterPro" id="IPR036138">
    <property type="entry name" value="PBP_dimer_sf"/>
</dbReference>
<reference evidence="17 18" key="1">
    <citation type="journal article" date="2015" name="Genome Announc.">
        <title>Genome Sequence of 'Candidatus Thioglobus singularis' Strain PS1, a Mixotroph from the SUP05 Clade of Marine Gammaproteobacteria.</title>
        <authorList>
            <person name="Marshall K.T."/>
            <person name="Morris R.M."/>
        </authorList>
    </citation>
    <scope>NUCLEOTIDE SEQUENCE [LARGE SCALE GENOMIC DNA]</scope>
    <source>
        <strain evidence="17 18">PS1</strain>
    </source>
</reference>
<dbReference type="SUPFAM" id="SSF56519">
    <property type="entry name" value="Penicillin binding protein dimerisation domain"/>
    <property type="match status" value="1"/>
</dbReference>
<proteinExistence type="inferred from homology"/>
<comment type="catalytic activity">
    <reaction evidence="14">
        <text>Preferential cleavage: (Ac)2-L-Lys-D-Ala-|-D-Ala. Also transpeptidation of peptidyl-alanyl moieties that are N-acyl substituents of D-alanine.</text>
        <dbReference type="EC" id="3.4.16.4"/>
    </reaction>
</comment>
<dbReference type="InterPro" id="IPR050515">
    <property type="entry name" value="Beta-lactam/transpept"/>
</dbReference>
<dbReference type="SUPFAM" id="SSF56601">
    <property type="entry name" value="beta-lactamase/transpeptidase-like"/>
    <property type="match status" value="1"/>
</dbReference>
<dbReference type="GO" id="GO:0009252">
    <property type="term" value="P:peptidoglycan biosynthetic process"/>
    <property type="evidence" value="ECO:0007669"/>
    <property type="project" value="UniProtKB-UniRule"/>
</dbReference>
<evidence type="ECO:0000259" key="15">
    <source>
        <dbReference type="Pfam" id="PF00905"/>
    </source>
</evidence>
<feature type="domain" description="Penicillin-binding protein dimerisation" evidence="16">
    <location>
        <begin position="61"/>
        <end position="230"/>
    </location>
</feature>
<dbReference type="AlphaFoldDB" id="A0A0M4L4S7"/>
<dbReference type="InterPro" id="IPR017790">
    <property type="entry name" value="Penicillin-binding_protein_2"/>
</dbReference>
<evidence type="ECO:0000256" key="5">
    <source>
        <dbReference type="ARBA" id="ARBA00022645"/>
    </source>
</evidence>
<evidence type="ECO:0000256" key="13">
    <source>
        <dbReference type="ARBA" id="ARBA00023316"/>
    </source>
</evidence>
<evidence type="ECO:0000256" key="14">
    <source>
        <dbReference type="HAMAP-Rule" id="MF_02081"/>
    </source>
</evidence>
<dbReference type="InterPro" id="IPR001460">
    <property type="entry name" value="PCN-bd_Tpept"/>
</dbReference>
<dbReference type="HAMAP" id="MF_02081">
    <property type="entry name" value="MrdA_transpept"/>
    <property type="match status" value="1"/>
</dbReference>
<evidence type="ECO:0000313" key="18">
    <source>
        <dbReference type="Proteomes" id="UP000068905"/>
    </source>
</evidence>
<evidence type="ECO:0000256" key="3">
    <source>
        <dbReference type="ARBA" id="ARBA00022475"/>
    </source>
</evidence>
<comment type="similarity">
    <text evidence="14">Belongs to the transpeptidase family. MrdA subfamily.</text>
</comment>
<keyword evidence="10 14" id="KW-0573">Peptidoglycan synthesis</keyword>
<dbReference type="PATRIC" id="fig|1125411.7.peg.454"/>
<dbReference type="Pfam" id="PF03717">
    <property type="entry name" value="PBP_dimer"/>
    <property type="match status" value="1"/>
</dbReference>
<dbReference type="GO" id="GO:0009002">
    <property type="term" value="F:serine-type D-Ala-D-Ala carboxypeptidase activity"/>
    <property type="evidence" value="ECO:0007669"/>
    <property type="project" value="UniProtKB-UniRule"/>
</dbReference>
<dbReference type="GO" id="GO:0006508">
    <property type="term" value="P:proteolysis"/>
    <property type="evidence" value="ECO:0007669"/>
    <property type="project" value="UniProtKB-KW"/>
</dbReference>
<gene>
    <name evidence="14" type="primary">mrdA</name>
    <name evidence="17" type="ORF">W908_02310</name>
</gene>
<dbReference type="GO" id="GO:0016740">
    <property type="term" value="F:transferase activity"/>
    <property type="evidence" value="ECO:0007669"/>
    <property type="project" value="UniProtKB-KW"/>
</dbReference>
<keyword evidence="7 14" id="KW-0812">Transmembrane</keyword>
<feature type="transmembrane region" description="Helical" evidence="14">
    <location>
        <begin position="18"/>
        <end position="37"/>
    </location>
</feature>
<dbReference type="Gene3D" id="3.40.710.10">
    <property type="entry name" value="DD-peptidase/beta-lactamase superfamily"/>
    <property type="match status" value="1"/>
</dbReference>
<feature type="active site" description="Acyl-ester intermediate" evidence="14">
    <location>
        <position position="322"/>
    </location>
</feature>
<keyword evidence="17" id="KW-0808">Transferase</keyword>
<organism evidence="17 18">
    <name type="scientific">Candidatus Pseudothioglobus singularis PS1</name>
    <dbReference type="NCBI Taxonomy" id="1125411"/>
    <lineage>
        <taxon>Bacteria</taxon>
        <taxon>Pseudomonadati</taxon>
        <taxon>Pseudomonadota</taxon>
        <taxon>Gammaproteobacteria</taxon>
        <taxon>Candidatus Pseudothioglobaceae</taxon>
        <taxon>Candidatus Pseudothioglobus</taxon>
    </lineage>
</organism>
<feature type="domain" description="Penicillin-binding protein transpeptidase" evidence="15">
    <location>
        <begin position="263"/>
        <end position="602"/>
    </location>
</feature>
<evidence type="ECO:0000256" key="9">
    <source>
        <dbReference type="ARBA" id="ARBA00022960"/>
    </source>
</evidence>
<dbReference type="GO" id="GO:0008360">
    <property type="term" value="P:regulation of cell shape"/>
    <property type="evidence" value="ECO:0007669"/>
    <property type="project" value="UniProtKB-KW"/>
</dbReference>
<evidence type="ECO:0000256" key="1">
    <source>
        <dbReference type="ARBA" id="ARBA00004167"/>
    </source>
</evidence>
<dbReference type="EMBL" id="CP006911">
    <property type="protein sequence ID" value="ALE01538.1"/>
    <property type="molecule type" value="Genomic_DNA"/>
</dbReference>
<name>A0A0M4L4S7_9GAMM</name>
<dbReference type="PANTHER" id="PTHR30627">
    <property type="entry name" value="PEPTIDOGLYCAN D,D-TRANSPEPTIDASE"/>
    <property type="match status" value="1"/>
</dbReference>
<comment type="subcellular location">
    <subcellularLocation>
        <location evidence="14">Cell inner membrane</location>
        <topology evidence="14">Single-pass membrane protein</topology>
    </subcellularLocation>
    <subcellularLocation>
        <location evidence="2">Cell membrane</location>
    </subcellularLocation>
    <subcellularLocation>
        <location evidence="1">Membrane</location>
        <topology evidence="1">Single-pass membrane protein</topology>
    </subcellularLocation>
</comment>
<evidence type="ECO:0000256" key="7">
    <source>
        <dbReference type="ARBA" id="ARBA00022692"/>
    </source>
</evidence>
<dbReference type="PANTHER" id="PTHR30627:SF2">
    <property type="entry name" value="PEPTIDOGLYCAN D,D-TRANSPEPTIDASE MRDA"/>
    <property type="match status" value="1"/>
</dbReference>
<evidence type="ECO:0000256" key="8">
    <source>
        <dbReference type="ARBA" id="ARBA00022801"/>
    </source>
</evidence>
<keyword evidence="13 14" id="KW-0961">Cell wall biogenesis/degradation</keyword>